<evidence type="ECO:0000256" key="4">
    <source>
        <dbReference type="ARBA" id="ARBA00022833"/>
    </source>
</evidence>
<dbReference type="PANTHER" id="PTHR24083">
    <property type="entry name" value="NUCLEAR HORMONE RECEPTOR"/>
    <property type="match status" value="1"/>
</dbReference>
<dbReference type="AlphaFoldDB" id="A0A6V7UN46"/>
<dbReference type="InterPro" id="IPR050274">
    <property type="entry name" value="Nuclear_hormone_rcpt_NR2"/>
</dbReference>
<feature type="domain" description="Nuclear receptor" evidence="10">
    <location>
        <begin position="6"/>
        <end position="83"/>
    </location>
</feature>
<keyword evidence="5" id="KW-0805">Transcription regulation</keyword>
<evidence type="ECO:0000256" key="9">
    <source>
        <dbReference type="ARBA" id="ARBA00023242"/>
    </source>
</evidence>
<name>A0A6V7UN46_MELEN</name>
<keyword evidence="2" id="KW-0479">Metal-binding</keyword>
<gene>
    <name evidence="12" type="ORF">MENT_LOCUS14593</name>
</gene>
<evidence type="ECO:0000256" key="5">
    <source>
        <dbReference type="ARBA" id="ARBA00023015"/>
    </source>
</evidence>
<dbReference type="SMART" id="SM00399">
    <property type="entry name" value="ZnF_C4"/>
    <property type="match status" value="1"/>
</dbReference>
<dbReference type="InterPro" id="IPR035500">
    <property type="entry name" value="NHR-like_dom_sf"/>
</dbReference>
<dbReference type="OrthoDB" id="5776485at2759"/>
<evidence type="ECO:0000256" key="3">
    <source>
        <dbReference type="ARBA" id="ARBA00022771"/>
    </source>
</evidence>
<keyword evidence="8" id="KW-0675">Receptor</keyword>
<keyword evidence="4" id="KW-0862">Zinc</keyword>
<comment type="similarity">
    <text evidence="1">Belongs to the nuclear hormone receptor family.</text>
</comment>
<dbReference type="PROSITE" id="PS51030">
    <property type="entry name" value="NUCLEAR_REC_DBD_2"/>
    <property type="match status" value="1"/>
</dbReference>
<evidence type="ECO:0000256" key="1">
    <source>
        <dbReference type="ARBA" id="ARBA00005993"/>
    </source>
</evidence>
<dbReference type="EMBL" id="CAJEWN010000083">
    <property type="protein sequence ID" value="CAD2161038.1"/>
    <property type="molecule type" value="Genomic_DNA"/>
</dbReference>
<evidence type="ECO:0000256" key="8">
    <source>
        <dbReference type="ARBA" id="ARBA00023170"/>
    </source>
</evidence>
<keyword evidence="6" id="KW-0238">DNA-binding</keyword>
<evidence type="ECO:0000313" key="12">
    <source>
        <dbReference type="EMBL" id="CAD2161038.1"/>
    </source>
</evidence>
<dbReference type="Pfam" id="PF00104">
    <property type="entry name" value="Hormone_recep"/>
    <property type="match status" value="1"/>
</dbReference>
<dbReference type="InterPro" id="IPR000536">
    <property type="entry name" value="Nucl_hrmn_rcpt_lig-bd"/>
</dbReference>
<evidence type="ECO:0000256" key="2">
    <source>
        <dbReference type="ARBA" id="ARBA00022723"/>
    </source>
</evidence>
<organism evidence="12 13">
    <name type="scientific">Meloidogyne enterolobii</name>
    <name type="common">Root-knot nematode worm</name>
    <name type="synonym">Meloidogyne mayaguensis</name>
    <dbReference type="NCBI Taxonomy" id="390850"/>
    <lineage>
        <taxon>Eukaryota</taxon>
        <taxon>Metazoa</taxon>
        <taxon>Ecdysozoa</taxon>
        <taxon>Nematoda</taxon>
        <taxon>Chromadorea</taxon>
        <taxon>Rhabditida</taxon>
        <taxon>Tylenchina</taxon>
        <taxon>Tylenchomorpha</taxon>
        <taxon>Tylenchoidea</taxon>
        <taxon>Meloidogynidae</taxon>
        <taxon>Meloidogyninae</taxon>
        <taxon>Meloidogyne</taxon>
    </lineage>
</organism>
<dbReference type="InterPro" id="IPR013088">
    <property type="entry name" value="Znf_NHR/GATA"/>
</dbReference>
<dbReference type="GO" id="GO:0008270">
    <property type="term" value="F:zinc ion binding"/>
    <property type="evidence" value="ECO:0007669"/>
    <property type="project" value="UniProtKB-KW"/>
</dbReference>
<dbReference type="InterPro" id="IPR001628">
    <property type="entry name" value="Znf_hrmn_rcpt"/>
</dbReference>
<dbReference type="Proteomes" id="UP000580250">
    <property type="component" value="Unassembled WGS sequence"/>
</dbReference>
<dbReference type="Pfam" id="PF00105">
    <property type="entry name" value="zf-C4"/>
    <property type="match status" value="1"/>
</dbReference>
<evidence type="ECO:0000256" key="7">
    <source>
        <dbReference type="ARBA" id="ARBA00023163"/>
    </source>
</evidence>
<dbReference type="SUPFAM" id="SSF57716">
    <property type="entry name" value="Glucocorticoid receptor-like (DNA-binding domain)"/>
    <property type="match status" value="1"/>
</dbReference>
<evidence type="ECO:0000256" key="6">
    <source>
        <dbReference type="ARBA" id="ARBA00023125"/>
    </source>
</evidence>
<protein>
    <submittedName>
        <fullName evidence="12">Uncharacterized protein</fullName>
    </submittedName>
</protein>
<keyword evidence="7" id="KW-0804">Transcription</keyword>
<evidence type="ECO:0000313" key="13">
    <source>
        <dbReference type="Proteomes" id="UP000580250"/>
    </source>
</evidence>
<dbReference type="SMART" id="SM00430">
    <property type="entry name" value="HOLI"/>
    <property type="match status" value="1"/>
</dbReference>
<comment type="caution">
    <text evidence="12">The sequence shown here is derived from an EMBL/GenBank/DDBJ whole genome shotgun (WGS) entry which is preliminary data.</text>
</comment>
<dbReference type="Gene3D" id="1.10.565.10">
    <property type="entry name" value="Retinoid X Receptor"/>
    <property type="match status" value="1"/>
</dbReference>
<dbReference type="GO" id="GO:0003700">
    <property type="term" value="F:DNA-binding transcription factor activity"/>
    <property type="evidence" value="ECO:0007669"/>
    <property type="project" value="InterPro"/>
</dbReference>
<sequence>MERKLVNKCQVCDSSLKVSHQFNVNCCRVCAAFFKIYLKNKKQKFECKCLSTFGKINLRLIDCERCYLNKCLSVGMKDKGCPKKYSTRRQQINKSCEEQKVVAVIVNKSVKEYNEINFLLKIAEDQKRILNAFNDFNVNLLNGPFYCEDIILSGFNIFNHIEMFSQNPRPISREQMRSWELDIEREGMFNNRTYKCILVDQLVCVAIAKSMPVFEKLSMGDKVDGYTKNSTIFLQIALCRHVAHIFQCFTSSFISCELGVDTTTRKDCVMPALGVIKDKDFIQDKKLYILADRVFTKSIIPFKKTAISKEEYALLMAIIFSNPIAKGLSYQGKDFLYEECARYTKMLLQYTQNKFGVLDGARRLDECNLLINTSIQIDQAFAEMYSYMHEKYPNTLPKFMEPFIESQH</sequence>
<reference evidence="12 13" key="1">
    <citation type="submission" date="2020-08" db="EMBL/GenBank/DDBJ databases">
        <authorList>
            <person name="Koutsovoulos G."/>
            <person name="Danchin GJ E."/>
        </authorList>
    </citation>
    <scope>NUCLEOTIDE SEQUENCE [LARGE SCALE GENOMIC DNA]</scope>
</reference>
<keyword evidence="3" id="KW-0863">Zinc-finger</keyword>
<dbReference type="GO" id="GO:0043565">
    <property type="term" value="F:sequence-specific DNA binding"/>
    <property type="evidence" value="ECO:0007669"/>
    <property type="project" value="InterPro"/>
</dbReference>
<evidence type="ECO:0000259" key="11">
    <source>
        <dbReference type="PROSITE" id="PS51843"/>
    </source>
</evidence>
<dbReference type="Gene3D" id="3.30.50.10">
    <property type="entry name" value="Erythroid Transcription Factor GATA-1, subunit A"/>
    <property type="match status" value="1"/>
</dbReference>
<keyword evidence="9" id="KW-0539">Nucleus</keyword>
<proteinExistence type="inferred from homology"/>
<evidence type="ECO:0000259" key="10">
    <source>
        <dbReference type="PROSITE" id="PS51030"/>
    </source>
</evidence>
<dbReference type="PROSITE" id="PS51843">
    <property type="entry name" value="NR_LBD"/>
    <property type="match status" value="1"/>
</dbReference>
<dbReference type="SUPFAM" id="SSF48508">
    <property type="entry name" value="Nuclear receptor ligand-binding domain"/>
    <property type="match status" value="1"/>
</dbReference>
<feature type="domain" description="NR LBD" evidence="11">
    <location>
        <begin position="168"/>
        <end position="407"/>
    </location>
</feature>
<accession>A0A6V7UN46</accession>